<dbReference type="SUPFAM" id="SSF52540">
    <property type="entry name" value="P-loop containing nucleoside triphosphate hydrolases"/>
    <property type="match status" value="2"/>
</dbReference>
<dbReference type="RefSeq" id="WP_065918969.1">
    <property type="nucleotide sequence ID" value="NZ_CP016793.1"/>
</dbReference>
<dbReference type="Gene3D" id="3.40.50.300">
    <property type="entry name" value="P-loop containing nucleotide triphosphate hydrolases"/>
    <property type="match status" value="2"/>
</dbReference>
<dbReference type="OrthoDB" id="7889077at2"/>
<evidence type="ECO:0000313" key="2">
    <source>
        <dbReference type="Proteomes" id="UP000093053"/>
    </source>
</evidence>
<name>A0A1B2HSF4_9PSEU</name>
<protein>
    <submittedName>
        <fullName evidence="1">Uncharacterized protein</fullName>
    </submittedName>
</protein>
<dbReference type="EMBL" id="CP016793">
    <property type="protein sequence ID" value="ANZ40631.1"/>
    <property type="molecule type" value="Genomic_DNA"/>
</dbReference>
<dbReference type="STRING" id="1586287.BBK82_36150"/>
<keyword evidence="2" id="KW-1185">Reference proteome</keyword>
<accession>A0A1B2HSF4</accession>
<dbReference type="Pfam" id="PF13238">
    <property type="entry name" value="AAA_18"/>
    <property type="match status" value="1"/>
</dbReference>
<proteinExistence type="predicted"/>
<gene>
    <name evidence="1" type="ORF">BBK82_36150</name>
</gene>
<organism evidence="1 2">
    <name type="scientific">Lentzea guizhouensis</name>
    <dbReference type="NCBI Taxonomy" id="1586287"/>
    <lineage>
        <taxon>Bacteria</taxon>
        <taxon>Bacillati</taxon>
        <taxon>Actinomycetota</taxon>
        <taxon>Actinomycetes</taxon>
        <taxon>Pseudonocardiales</taxon>
        <taxon>Pseudonocardiaceae</taxon>
        <taxon>Lentzea</taxon>
    </lineage>
</organism>
<evidence type="ECO:0000313" key="1">
    <source>
        <dbReference type="EMBL" id="ANZ40631.1"/>
    </source>
</evidence>
<dbReference type="InterPro" id="IPR027417">
    <property type="entry name" value="P-loop_NTPase"/>
</dbReference>
<sequence>MVPVLWICGPPGVGKSVVGWELHRRAGGAYVDIDQLGICYPDPAGDHGRYRMKARNLAEFVANARAEGAQCVVVSGIADPNGIEPIPGAALTVCRLRADREVLRERYLGRGDRPEHVDQVLREADDLDANEVGDVCVDTTGLSVAEVVQRVEASVGEWASPPRVVWFCGTTGVGKSAVGFAYYLRLLGTGVRAGFVDVGQVGFGVGERTRTSNLVAVWRTYREAGARVLVVVGPYVDVFPEVTVYRLEAPRENLAERIRQRAMGENWSEPGDPLVGRSEDELTAVVDEAVVEADKLKSIGVAVDTSGRTVEEVAGSLPL</sequence>
<dbReference type="Proteomes" id="UP000093053">
    <property type="component" value="Chromosome"/>
</dbReference>
<reference evidence="1 2" key="1">
    <citation type="submission" date="2016-07" db="EMBL/GenBank/DDBJ databases">
        <title>Complete genome sequence of the Lentzea guizhouensis DHS C013.</title>
        <authorList>
            <person name="Cao C."/>
        </authorList>
    </citation>
    <scope>NUCLEOTIDE SEQUENCE [LARGE SCALE GENOMIC DNA]</scope>
    <source>
        <strain evidence="1 2">DHS C013</strain>
    </source>
</reference>
<dbReference type="AlphaFoldDB" id="A0A1B2HSF4"/>
<dbReference type="KEGG" id="led:BBK82_36150"/>